<dbReference type="InParanoid" id="F0YAA9"/>
<comment type="similarity">
    <text evidence="2">Belongs to the glycosyltransferase 31 family.</text>
</comment>
<dbReference type="GO" id="GO:0000139">
    <property type="term" value="C:Golgi membrane"/>
    <property type="evidence" value="ECO:0007669"/>
    <property type="project" value="UniProtKB-SubCell"/>
</dbReference>
<dbReference type="RefSeq" id="XP_009037276.1">
    <property type="nucleotide sequence ID" value="XM_009039028.1"/>
</dbReference>
<dbReference type="Pfam" id="PF01762">
    <property type="entry name" value="Galactosyl_T"/>
    <property type="match status" value="1"/>
</dbReference>
<dbReference type="AlphaFoldDB" id="F0YAA9"/>
<keyword evidence="11" id="KW-0732">Signal</keyword>
<comment type="subcellular location">
    <subcellularLocation>
        <location evidence="1">Golgi apparatus membrane</location>
        <topology evidence="1">Single-pass type II membrane protein</topology>
    </subcellularLocation>
</comment>
<feature type="signal peptide" evidence="11">
    <location>
        <begin position="1"/>
        <end position="20"/>
    </location>
</feature>
<proteinExistence type="inferred from homology"/>
<sequence length="960" mass="104776">MGCLQRSLSCLVAALCSVAALESCPQALPASARVRLLVTTTSGPKNVANRDAIRGTWCTTAAATVTRSRGAAAVAVRFFVARATDGAAAAALASERERRDDVEFLDDFDDTRYTVLLKLLRAVEFFAAHASGPTHWGRIDDDSYAFVDRVAAGLLAPERIKLAPDTKDDAFSADEFVWSFFMERSDFHAAPFAVGFGSIMTAGLARHLAAASLDFGFGRRGDLVAHNRDDGCDIGEANDVGVDTRRTGGCFMERFWDDDIFLGMVLWPLKHARLHAGQEKRAKFPTSKAPISAVFHSLHDDKFHWIAGRDGRASPRGIGPDSIIVNGLVASAGEFEKTFKGDYFGVNADVSSSVSSFQPSEFDVYDKMGRYVGWRMHYNDQAYDITVARDCDERHYSNAALCAMLCDTGFLVEVDCKSMFDFADAFSNQHFDVSSCDDDPPCLLGYGDRDFDGAIFDFLWDAAERSRPPPAAEVERPPGAEPLMWLGTTDPQTGEYTNRPMWKACELLEDDGDRACDAQREKAQRRRKRLAGLSDRLLDRQAKKRSTDWLTECGAALHDRAVALERVLLERVGAALEGVDEIALLDFPTHGNLGDTLIFQGELKLLEALHIDVRVEFVCAATEAQSIQAVPFCDFERLRDQFPPKPRRAVLFHGGGNMGDLYAGYEHFRWAALEALPDYRLVVLPNTVIYDDANLSKLETYRRHGNLTLFARDAVSHGHLEKACGGACAARLAPDSAFALADTLAAATGQSKPPLARSKFVETTDQVSIANPTKRSSFQQHHRVRASNNATVAWIARGDSEKRGSGARDRAALKAFALRNGVKLVFDDLQPHEGPMDVEVFCATNGHCVLEAHQGAPHLLAAERSQRASNAVGAGDVVITDRLHGVIIATLLGRPAVALDTTNRKVSRFARTWLVPDGAADAAAACLVVADPDAPDADARALDAALGLARDRLSFDTSIW</sequence>
<dbReference type="Proteomes" id="UP000002729">
    <property type="component" value="Unassembled WGS sequence"/>
</dbReference>
<evidence type="ECO:0000259" key="12">
    <source>
        <dbReference type="Pfam" id="PF04230"/>
    </source>
</evidence>
<feature type="chain" id="PRO_5003264522" description="Polysaccharide pyruvyl transferase domain-containing protein" evidence="11">
    <location>
        <begin position="21"/>
        <end position="960"/>
    </location>
</feature>
<dbReference type="PANTHER" id="PTHR11214">
    <property type="entry name" value="BETA-1,3-N-ACETYLGLUCOSAMINYLTRANSFERASE"/>
    <property type="match status" value="1"/>
</dbReference>
<feature type="compositionally biased region" description="Basic and acidic residues" evidence="10">
    <location>
        <begin position="467"/>
        <end position="478"/>
    </location>
</feature>
<dbReference type="OrthoDB" id="46445at2759"/>
<evidence type="ECO:0000256" key="10">
    <source>
        <dbReference type="SAM" id="MobiDB-lite"/>
    </source>
</evidence>
<keyword evidence="8" id="KW-0333">Golgi apparatus</keyword>
<keyword evidence="6" id="KW-0735">Signal-anchor</keyword>
<dbReference type="Pfam" id="PF04230">
    <property type="entry name" value="PS_pyruv_trans"/>
    <property type="match status" value="1"/>
</dbReference>
<gene>
    <name evidence="13" type="ORF">AURANDRAFT_64482</name>
</gene>
<accession>F0YAA9</accession>
<dbReference type="GO" id="GO:0006493">
    <property type="term" value="P:protein O-linked glycosylation"/>
    <property type="evidence" value="ECO:0007669"/>
    <property type="project" value="TreeGrafter"/>
</dbReference>
<protein>
    <recommendedName>
        <fullName evidence="12">Polysaccharide pyruvyl transferase domain-containing protein</fullName>
    </recommendedName>
</protein>
<name>F0YAA9_AURAN</name>
<evidence type="ECO:0000256" key="8">
    <source>
        <dbReference type="ARBA" id="ARBA00023034"/>
    </source>
</evidence>
<dbReference type="InterPro" id="IPR002659">
    <property type="entry name" value="Glyco_trans_31"/>
</dbReference>
<evidence type="ECO:0000256" key="6">
    <source>
        <dbReference type="ARBA" id="ARBA00022968"/>
    </source>
</evidence>
<evidence type="ECO:0000256" key="11">
    <source>
        <dbReference type="SAM" id="SignalP"/>
    </source>
</evidence>
<evidence type="ECO:0000256" key="5">
    <source>
        <dbReference type="ARBA" id="ARBA00022692"/>
    </source>
</evidence>
<organism evidence="14">
    <name type="scientific">Aureococcus anophagefferens</name>
    <name type="common">Harmful bloom alga</name>
    <dbReference type="NCBI Taxonomy" id="44056"/>
    <lineage>
        <taxon>Eukaryota</taxon>
        <taxon>Sar</taxon>
        <taxon>Stramenopiles</taxon>
        <taxon>Ochrophyta</taxon>
        <taxon>Pelagophyceae</taxon>
        <taxon>Pelagomonadales</taxon>
        <taxon>Pelagomonadaceae</taxon>
        <taxon>Aureococcus</taxon>
    </lineage>
</organism>
<evidence type="ECO:0000256" key="4">
    <source>
        <dbReference type="ARBA" id="ARBA00022679"/>
    </source>
</evidence>
<dbReference type="eggNOG" id="ENOG502S3FU">
    <property type="taxonomic scope" value="Eukaryota"/>
</dbReference>
<dbReference type="GeneID" id="20224848"/>
<dbReference type="InterPro" id="IPR007345">
    <property type="entry name" value="Polysacch_pyruvyl_Trfase"/>
</dbReference>
<evidence type="ECO:0000256" key="3">
    <source>
        <dbReference type="ARBA" id="ARBA00022676"/>
    </source>
</evidence>
<dbReference type="GO" id="GO:0016758">
    <property type="term" value="F:hexosyltransferase activity"/>
    <property type="evidence" value="ECO:0007669"/>
    <property type="project" value="InterPro"/>
</dbReference>
<keyword evidence="7" id="KW-1133">Transmembrane helix</keyword>
<evidence type="ECO:0000256" key="1">
    <source>
        <dbReference type="ARBA" id="ARBA00004323"/>
    </source>
</evidence>
<dbReference type="EMBL" id="GL833129">
    <property type="protein sequence ID" value="EGB07900.1"/>
    <property type="molecule type" value="Genomic_DNA"/>
</dbReference>
<evidence type="ECO:0000313" key="13">
    <source>
        <dbReference type="EMBL" id="EGB07900.1"/>
    </source>
</evidence>
<dbReference type="KEGG" id="aaf:AURANDRAFT_64482"/>
<evidence type="ECO:0000313" key="14">
    <source>
        <dbReference type="Proteomes" id="UP000002729"/>
    </source>
</evidence>
<feature type="region of interest" description="Disordered" evidence="10">
    <location>
        <begin position="467"/>
        <end position="486"/>
    </location>
</feature>
<evidence type="ECO:0000256" key="2">
    <source>
        <dbReference type="ARBA" id="ARBA00008661"/>
    </source>
</evidence>
<reference evidence="13 14" key="1">
    <citation type="journal article" date="2011" name="Proc. Natl. Acad. Sci. U.S.A.">
        <title>Niche of harmful alga Aureococcus anophagefferens revealed through ecogenomics.</title>
        <authorList>
            <person name="Gobler C.J."/>
            <person name="Berry D.L."/>
            <person name="Dyhrman S.T."/>
            <person name="Wilhelm S.W."/>
            <person name="Salamov A."/>
            <person name="Lobanov A.V."/>
            <person name="Zhang Y."/>
            <person name="Collier J.L."/>
            <person name="Wurch L.L."/>
            <person name="Kustka A.B."/>
            <person name="Dill B.D."/>
            <person name="Shah M."/>
            <person name="VerBerkmoes N.C."/>
            <person name="Kuo A."/>
            <person name="Terry A."/>
            <person name="Pangilinan J."/>
            <person name="Lindquist E.A."/>
            <person name="Lucas S."/>
            <person name="Paulsen I.T."/>
            <person name="Hattenrath-Lehmann T.K."/>
            <person name="Talmage S.C."/>
            <person name="Walker E.A."/>
            <person name="Koch F."/>
            <person name="Burson A.M."/>
            <person name="Marcoval M.A."/>
            <person name="Tang Y.Z."/>
            <person name="Lecleir G.R."/>
            <person name="Coyne K.J."/>
            <person name="Berg G.M."/>
            <person name="Bertrand E.M."/>
            <person name="Saito M.A."/>
            <person name="Gladyshev V.N."/>
            <person name="Grigoriev I.V."/>
        </authorList>
    </citation>
    <scope>NUCLEOTIDE SEQUENCE [LARGE SCALE GENOMIC DNA]</scope>
    <source>
        <strain evidence="14">CCMP 1984</strain>
    </source>
</reference>
<keyword evidence="14" id="KW-1185">Reference proteome</keyword>
<feature type="domain" description="Polysaccharide pyruvyl transferase" evidence="12">
    <location>
        <begin position="592"/>
        <end position="901"/>
    </location>
</feature>
<keyword evidence="9" id="KW-0472">Membrane</keyword>
<dbReference type="PANTHER" id="PTHR11214:SF3">
    <property type="entry name" value="BETA-1,3-GALACTOSYLTRANSFERASE 6"/>
    <property type="match status" value="1"/>
</dbReference>
<keyword evidence="3" id="KW-0328">Glycosyltransferase</keyword>
<evidence type="ECO:0000256" key="7">
    <source>
        <dbReference type="ARBA" id="ARBA00022989"/>
    </source>
</evidence>
<keyword evidence="5" id="KW-0812">Transmembrane</keyword>
<keyword evidence="4" id="KW-0808">Transferase</keyword>
<evidence type="ECO:0000256" key="9">
    <source>
        <dbReference type="ARBA" id="ARBA00023136"/>
    </source>
</evidence>